<dbReference type="EMBL" id="CP010554">
    <property type="protein sequence ID" value="AJP48252.1"/>
    <property type="molecule type" value="Genomic_DNA"/>
</dbReference>
<dbReference type="KEGG" id="rbu:PG1C_06850"/>
<evidence type="ECO:0000259" key="1">
    <source>
        <dbReference type="Pfam" id="PF07858"/>
    </source>
</evidence>
<sequence length="132" mass="15049">MQSTLEQRNIDIVRNFCADWSKCSNQALLPYFTEDAVYHNMPWAPLKGHQAIGDFLAPFWSMLDSITFDVLNIAANGAVIFTERVDYFRFKNGGKLDLPVNGVFELNAEGKITQWREYWDLADWIKQGGPAG</sequence>
<dbReference type="Gene3D" id="3.10.450.50">
    <property type="match status" value="1"/>
</dbReference>
<protein>
    <recommendedName>
        <fullName evidence="1">Limonene-1,2-epoxide hydrolase domain-containing protein</fullName>
    </recommendedName>
</protein>
<dbReference type="SUPFAM" id="SSF54427">
    <property type="entry name" value="NTF2-like"/>
    <property type="match status" value="1"/>
</dbReference>
<dbReference type="InterPro" id="IPR032710">
    <property type="entry name" value="NTF2-like_dom_sf"/>
</dbReference>
<dbReference type="STRING" id="1565605.PG1C_06850"/>
<proteinExistence type="predicted"/>
<evidence type="ECO:0000313" key="3">
    <source>
        <dbReference type="Proteomes" id="UP000061603"/>
    </source>
</evidence>
<name>A0A0C5IZM6_9PROT</name>
<dbReference type="RefSeq" id="WP_202636757.1">
    <property type="nucleotide sequence ID" value="NZ_CP010554.1"/>
</dbReference>
<organism evidence="2 3">
    <name type="scientific">Rugosibacter aromaticivorans</name>
    <dbReference type="NCBI Taxonomy" id="1565605"/>
    <lineage>
        <taxon>Bacteria</taxon>
        <taxon>Pseudomonadati</taxon>
        <taxon>Pseudomonadota</taxon>
        <taxon>Betaproteobacteria</taxon>
        <taxon>Nitrosomonadales</taxon>
        <taxon>Sterolibacteriaceae</taxon>
        <taxon>Rugosibacter</taxon>
    </lineage>
</organism>
<accession>A0A0C5IZM6</accession>
<dbReference type="InterPro" id="IPR013100">
    <property type="entry name" value="LEH"/>
</dbReference>
<gene>
    <name evidence="2" type="ORF">PG1C_06850</name>
</gene>
<feature type="domain" description="Limonene-1,2-epoxide hydrolase" evidence="1">
    <location>
        <begin position="9"/>
        <end position="127"/>
    </location>
</feature>
<dbReference type="Pfam" id="PF07858">
    <property type="entry name" value="LEH"/>
    <property type="match status" value="1"/>
</dbReference>
<dbReference type="HOGENOM" id="CLU_125946_1_0_4"/>
<keyword evidence="3" id="KW-1185">Reference proteome</keyword>
<dbReference type="Proteomes" id="UP000061603">
    <property type="component" value="Chromosome"/>
</dbReference>
<evidence type="ECO:0000313" key="2">
    <source>
        <dbReference type="EMBL" id="AJP48252.1"/>
    </source>
</evidence>
<dbReference type="AlphaFoldDB" id="A0A0C5IZM6"/>
<reference evidence="2 3" key="1">
    <citation type="journal article" date="2015" name="Genome Announc.">
        <title>Complete Genome Sequence of a Novel Bacterium within the Family Rhodocyclaceae That Degrades Polycyclic Aromatic Hydrocarbons.</title>
        <authorList>
            <person name="Singleton D.R."/>
            <person name="Dickey A.N."/>
            <person name="Scholl E.H."/>
            <person name="Wright F.A."/>
            <person name="Aitken M.D."/>
        </authorList>
    </citation>
    <scope>NUCLEOTIDE SEQUENCE [LARGE SCALE GENOMIC DNA]</scope>
    <source>
        <strain evidence="3">PG1-Ca6</strain>
    </source>
</reference>